<dbReference type="SMART" id="SM00827">
    <property type="entry name" value="PKS_AT"/>
    <property type="match status" value="1"/>
</dbReference>
<dbReference type="InterPro" id="IPR049551">
    <property type="entry name" value="PKS_DH_C"/>
</dbReference>
<feature type="compositionally biased region" description="Basic and acidic residues" evidence="9">
    <location>
        <begin position="1011"/>
        <end position="1020"/>
    </location>
</feature>
<dbReference type="Pfam" id="PF00109">
    <property type="entry name" value="ketoacyl-synt"/>
    <property type="match status" value="1"/>
</dbReference>
<accession>A0ABV3AQA5</accession>
<evidence type="ECO:0000256" key="1">
    <source>
        <dbReference type="ARBA" id="ARBA00004792"/>
    </source>
</evidence>
<dbReference type="InterPro" id="IPR014030">
    <property type="entry name" value="Ketoacyl_synth_N"/>
</dbReference>
<evidence type="ECO:0000313" key="14">
    <source>
        <dbReference type="Proteomes" id="UP001551011"/>
    </source>
</evidence>
<dbReference type="InterPro" id="IPR042104">
    <property type="entry name" value="PKS_dehydratase_sf"/>
</dbReference>
<dbReference type="Pfam" id="PF21089">
    <property type="entry name" value="PKS_DH_N"/>
    <property type="match status" value="1"/>
</dbReference>
<keyword evidence="14" id="KW-1185">Reference proteome</keyword>
<dbReference type="InterPro" id="IPR036291">
    <property type="entry name" value="NAD(P)-bd_dom_sf"/>
</dbReference>
<dbReference type="Pfam" id="PF22953">
    <property type="entry name" value="SpnB_Rossmann"/>
    <property type="match status" value="1"/>
</dbReference>
<feature type="region of interest" description="N-terminal hotdog fold" evidence="8">
    <location>
        <begin position="480"/>
        <end position="602"/>
    </location>
</feature>
<feature type="non-terminal residue" evidence="13">
    <location>
        <position position="1"/>
    </location>
</feature>
<dbReference type="Gene3D" id="3.40.50.720">
    <property type="entry name" value="NAD(P)-binding Rossmann-like Domain"/>
    <property type="match status" value="2"/>
</dbReference>
<feature type="region of interest" description="Disordered" evidence="9">
    <location>
        <begin position="901"/>
        <end position="930"/>
    </location>
</feature>
<dbReference type="SMART" id="SM00826">
    <property type="entry name" value="PKS_DH"/>
    <property type="match status" value="1"/>
</dbReference>
<dbReference type="InterPro" id="IPR009081">
    <property type="entry name" value="PP-bd_ACP"/>
</dbReference>
<dbReference type="SUPFAM" id="SSF51735">
    <property type="entry name" value="NAD(P)-binding Rossmann-fold domains"/>
    <property type="match status" value="2"/>
</dbReference>
<dbReference type="SUPFAM" id="SSF52151">
    <property type="entry name" value="FabD/lysophospholipase-like"/>
    <property type="match status" value="1"/>
</dbReference>
<dbReference type="InterPro" id="IPR020806">
    <property type="entry name" value="PKS_PP-bd"/>
</dbReference>
<dbReference type="InterPro" id="IPR049552">
    <property type="entry name" value="PKS_DH_N"/>
</dbReference>
<dbReference type="Pfam" id="PF00550">
    <property type="entry name" value="PP-binding"/>
    <property type="match status" value="1"/>
</dbReference>
<evidence type="ECO:0000259" key="12">
    <source>
        <dbReference type="PROSITE" id="PS52019"/>
    </source>
</evidence>
<dbReference type="PANTHER" id="PTHR43775">
    <property type="entry name" value="FATTY ACID SYNTHASE"/>
    <property type="match status" value="1"/>
</dbReference>
<evidence type="ECO:0000256" key="3">
    <source>
        <dbReference type="ARBA" id="ARBA00022553"/>
    </source>
</evidence>
<dbReference type="Proteomes" id="UP001551011">
    <property type="component" value="Unassembled WGS sequence"/>
</dbReference>
<dbReference type="Gene3D" id="3.40.47.10">
    <property type="match status" value="2"/>
</dbReference>
<organism evidence="13 14">
    <name type="scientific">Streptomyces flaveolus</name>
    <dbReference type="NCBI Taxonomy" id="67297"/>
    <lineage>
        <taxon>Bacteria</taxon>
        <taxon>Bacillati</taxon>
        <taxon>Actinomycetota</taxon>
        <taxon>Actinomycetes</taxon>
        <taxon>Kitasatosporales</taxon>
        <taxon>Streptomycetaceae</taxon>
        <taxon>Streptomyces</taxon>
    </lineage>
</organism>
<keyword evidence="2" id="KW-0596">Phosphopantetheine</keyword>
<protein>
    <submittedName>
        <fullName evidence="13">Type I polyketide synthase</fullName>
    </submittedName>
</protein>
<dbReference type="InterPro" id="IPR050091">
    <property type="entry name" value="PKS_NRPS_Biosynth_Enz"/>
</dbReference>
<comment type="caution">
    <text evidence="13">The sequence shown here is derived from an EMBL/GenBank/DDBJ whole genome shotgun (WGS) entry which is preliminary data.</text>
</comment>
<dbReference type="Gene3D" id="3.40.366.10">
    <property type="entry name" value="Malonyl-Coenzyme A Acyl Carrier Protein, domain 2"/>
    <property type="match status" value="1"/>
</dbReference>
<evidence type="ECO:0000313" key="13">
    <source>
        <dbReference type="EMBL" id="MEU5714139.1"/>
    </source>
</evidence>
<dbReference type="InterPro" id="IPR049900">
    <property type="entry name" value="PKS_mFAS_DH"/>
</dbReference>
<dbReference type="SMART" id="SM00822">
    <property type="entry name" value="PKS_KR"/>
    <property type="match status" value="1"/>
</dbReference>
<evidence type="ECO:0000256" key="8">
    <source>
        <dbReference type="PROSITE-ProRule" id="PRU01363"/>
    </source>
</evidence>
<dbReference type="InterPro" id="IPR020841">
    <property type="entry name" value="PKS_Beta-ketoAc_synthase_dom"/>
</dbReference>
<dbReference type="CDD" id="cd08956">
    <property type="entry name" value="KR_3_FAS_SDR_x"/>
    <property type="match status" value="1"/>
</dbReference>
<dbReference type="InterPro" id="IPR016035">
    <property type="entry name" value="Acyl_Trfase/lysoPLipase"/>
</dbReference>
<dbReference type="PANTHER" id="PTHR43775:SF51">
    <property type="entry name" value="INACTIVE PHENOLPHTHIOCEROL SYNTHESIS POLYKETIDE SYNTHASE TYPE I PKS1-RELATED"/>
    <property type="match status" value="1"/>
</dbReference>
<dbReference type="SUPFAM" id="SSF53901">
    <property type="entry name" value="Thiolase-like"/>
    <property type="match status" value="1"/>
</dbReference>
<dbReference type="Pfam" id="PF14765">
    <property type="entry name" value="PS-DH"/>
    <property type="match status" value="1"/>
</dbReference>
<dbReference type="InterPro" id="IPR018201">
    <property type="entry name" value="Ketoacyl_synth_AS"/>
</dbReference>
<evidence type="ECO:0000259" key="11">
    <source>
        <dbReference type="PROSITE" id="PS52004"/>
    </source>
</evidence>
<feature type="domain" description="Carrier" evidence="10">
    <location>
        <begin position="1300"/>
        <end position="1375"/>
    </location>
</feature>
<dbReference type="RefSeq" id="WP_359261821.1">
    <property type="nucleotide sequence ID" value="NZ_JBFAEG010000084.1"/>
</dbReference>
<keyword evidence="3" id="KW-0597">Phosphoprotein</keyword>
<dbReference type="PROSITE" id="PS52019">
    <property type="entry name" value="PKS_MFAS_DH"/>
    <property type="match status" value="1"/>
</dbReference>
<dbReference type="PROSITE" id="PS00606">
    <property type="entry name" value="KS3_1"/>
    <property type="match status" value="1"/>
</dbReference>
<keyword evidence="7" id="KW-0012">Acyltransferase</keyword>
<proteinExistence type="predicted"/>
<feature type="non-terminal residue" evidence="13">
    <location>
        <position position="1583"/>
    </location>
</feature>
<feature type="domain" description="Ketosynthase family 3 (KS3)" evidence="11">
    <location>
        <begin position="1396"/>
        <end position="1583"/>
    </location>
</feature>
<dbReference type="Pfam" id="PF16197">
    <property type="entry name" value="KAsynt_C_assoc"/>
    <property type="match status" value="1"/>
</dbReference>
<evidence type="ECO:0000256" key="5">
    <source>
        <dbReference type="ARBA" id="ARBA00023194"/>
    </source>
</evidence>
<dbReference type="InterPro" id="IPR013968">
    <property type="entry name" value="PKS_KR"/>
</dbReference>
<gene>
    <name evidence="13" type="ORF">AB0H04_46480</name>
</gene>
<dbReference type="InterPro" id="IPR032821">
    <property type="entry name" value="PKS_assoc"/>
</dbReference>
<dbReference type="InterPro" id="IPR006162">
    <property type="entry name" value="Ppantetheine_attach_site"/>
</dbReference>
<dbReference type="Gene3D" id="3.30.70.3290">
    <property type="match status" value="1"/>
</dbReference>
<dbReference type="Pfam" id="PF08659">
    <property type="entry name" value="KR"/>
    <property type="match status" value="1"/>
</dbReference>
<evidence type="ECO:0000259" key="10">
    <source>
        <dbReference type="PROSITE" id="PS50075"/>
    </source>
</evidence>
<dbReference type="Gene3D" id="3.10.129.110">
    <property type="entry name" value="Polyketide synthase dehydratase"/>
    <property type="match status" value="1"/>
</dbReference>
<dbReference type="InterPro" id="IPR020807">
    <property type="entry name" value="PKS_DH"/>
</dbReference>
<evidence type="ECO:0000256" key="9">
    <source>
        <dbReference type="SAM" id="MobiDB-lite"/>
    </source>
</evidence>
<dbReference type="SMART" id="SM00823">
    <property type="entry name" value="PKS_PP"/>
    <property type="match status" value="1"/>
</dbReference>
<dbReference type="InterPro" id="IPR057326">
    <property type="entry name" value="KR_dom"/>
</dbReference>
<dbReference type="SUPFAM" id="SSF55048">
    <property type="entry name" value="Probable ACP-binding domain of malonyl-CoA ACP transacylase"/>
    <property type="match status" value="1"/>
</dbReference>
<sequence>PWPTTNHPRRAAISSFGISGTNAHAIIEQPTEPAERSGAHGRDHDGPVVLPLSAHSPEALAAQAERLAAHLTARPGRLAATAGALARGRAALEHRAAVVLGGPGEEAEAVRVLRALAGGEEHAALVRGSAAGAVRTAFVFSGQGSQRAGMGRELYAAEPEFAAAFDAACAALDPHLERPLREVVLSGDDTLIHRTAYTQPALFALETALFHLLDHHGIRPDLLAGHSVGELAAAHVSGVLSLEDAAHLVAARGRLMQHATPGGAMTALEATEDEVRPLLTPGTALAAVNGPHSVVISGDPTEIHRITAHFTTLGRRTRPLTVSHAFHSPHMDPILAEFHHIATGITFHTPRIPIVSTLTGHLATPEQLTTPDYWTRHIRETVRYHHAVQTLVQEGVNLFVEAGPDAVLTPLTPGAIPVMRRNRDERHTLRTTVATLYTRGLRPDWDALLPERAPADDLPTYAFQRRHYWMRDDARPSAAGVLLGPPVERAADGSLQYSGEVGTAALPWLADHAVDGTPLAPASLFADLALRAGARAGSPVVEELTLEAPLALPAEGSLPVQLTVAAAEADGRRPFSVHARPDADAPWVRYASGALAPDDASVDPGADDAWPGAGAVATDVGEVYDRLAALGYGYGPAFRNLRAAWRLGDALLAEVALAGEPGDEEAEFAVHPALLDAALHLLPVRHVDAATDERVLPFSWSGLRLHATGARSLRVRLEPAGTDAFSLVGRDPAGDPVLSARSLVLRPLPAGALEATSAPAADPLYAVEWVAAPARSAEGEPAEPVTVARVEEVPDVHAAAERALALVQEWLASDADDGARLAVVTTGACAAVDGDTVPGLAGAAVWGLLRAAQSEHPGRFVLVDSDGSDESAAALSGALATGEPQLALRCGRPLVPRLVRIPAGTTTADPDRDSARSATGTDGDAPAAAGTHDALSAAGTHADALPTADTHADALPTADTHADALPAAEADADALAAAGTDADGPSRVGTHADPVPPADAGAGHRSARAASRRDADRDPARGTVLLTGATGSLGALVAERLITHHGVRRLLLTSRGGPEAPGARDLVDRLTALGAEVTLAACDTADREALAALLASVPADRPLTAVVHAAGVLDDGVLAELTPERLHAVLRPKADAALHLHELTAGRDLDAFVLFSSVTGLLGTAGQANYAAANAVLDALAQHRHAQGLPATSLAWGLWDTGDGMAGELTAADRARLARGGLAPLSAERALRLFDMALRAPRPLLVATRFALSALQEPGAPVPAPLRSLVRTAPRRAAVATTDGSWAERLAGLPAADAEREVLELVRTTVATVLGHGDTRAVARDRAFGDLGFDSLAAVDLRNRLRTATGLRLPTTLVFDHPTPGALTARLLDELPGARPSSAVEPASVSAPAVVDEPIAIVGMACRFPGGVTSPEELWDLVASGTDAIGPFPTDRGWDLSALYDPDPDHTGTSYAREGGFLHDAGDFDPDLFGMSPREALTTDPQQRLLLETAWEAFERAGVDPVSLRGSRTGVFAGVMYNDYGARLHQAPRAPQEAEGYLVSGSAGSVASGRVAYTFGLEGPAVTVDTACSSSLVALHLAA</sequence>
<feature type="active site" description="Proton donor; for dehydratase activity" evidence="8">
    <location>
        <position position="676"/>
    </location>
</feature>
<keyword evidence="4" id="KW-0808">Transferase</keyword>
<feature type="active site" description="Proton acceptor; for dehydratase activity" evidence="8">
    <location>
        <position position="512"/>
    </location>
</feature>
<dbReference type="PROSITE" id="PS52004">
    <property type="entry name" value="KS3_2"/>
    <property type="match status" value="1"/>
</dbReference>
<name>A0ABV3AQA5_9ACTN</name>
<feature type="compositionally biased region" description="Low complexity" evidence="9">
    <location>
        <begin position="918"/>
        <end position="930"/>
    </location>
</feature>
<reference evidence="13 14" key="1">
    <citation type="submission" date="2024-06" db="EMBL/GenBank/DDBJ databases">
        <title>The Natural Products Discovery Center: Release of the First 8490 Sequenced Strains for Exploring Actinobacteria Biosynthetic Diversity.</title>
        <authorList>
            <person name="Kalkreuter E."/>
            <person name="Kautsar S.A."/>
            <person name="Yang D."/>
            <person name="Bader C.D."/>
            <person name="Teijaro C.N."/>
            <person name="Fluegel L."/>
            <person name="Davis C.M."/>
            <person name="Simpson J.R."/>
            <person name="Lauterbach L."/>
            <person name="Steele A.D."/>
            <person name="Gui C."/>
            <person name="Meng S."/>
            <person name="Li G."/>
            <person name="Viehrig K."/>
            <person name="Ye F."/>
            <person name="Su P."/>
            <person name="Kiefer A.F."/>
            <person name="Nichols A."/>
            <person name="Cepeda A.J."/>
            <person name="Yan W."/>
            <person name="Fan B."/>
            <person name="Jiang Y."/>
            <person name="Adhikari A."/>
            <person name="Zheng C.-J."/>
            <person name="Schuster L."/>
            <person name="Cowan T.M."/>
            <person name="Smanski M.J."/>
            <person name="Chevrette M.G."/>
            <person name="De Carvalho L.P.S."/>
            <person name="Shen B."/>
        </authorList>
    </citation>
    <scope>NUCLEOTIDE SEQUENCE [LARGE SCALE GENOMIC DNA]</scope>
    <source>
        <strain evidence="13 14">NPDC020594</strain>
    </source>
</reference>
<dbReference type="SUPFAM" id="SSF47336">
    <property type="entry name" value="ACP-like"/>
    <property type="match status" value="1"/>
</dbReference>
<dbReference type="InterPro" id="IPR001227">
    <property type="entry name" value="Ac_transferase_dom_sf"/>
</dbReference>
<feature type="region of interest" description="Disordered" evidence="9">
    <location>
        <begin position="977"/>
        <end position="1020"/>
    </location>
</feature>
<dbReference type="InterPro" id="IPR055123">
    <property type="entry name" value="SpnB-like_Rossmann"/>
</dbReference>
<dbReference type="InterPro" id="IPR036736">
    <property type="entry name" value="ACP-like_sf"/>
</dbReference>
<dbReference type="InterPro" id="IPR016039">
    <property type="entry name" value="Thiolase-like"/>
</dbReference>
<dbReference type="CDD" id="cd00833">
    <property type="entry name" value="PKS"/>
    <property type="match status" value="1"/>
</dbReference>
<dbReference type="PROSITE" id="PS50075">
    <property type="entry name" value="CARRIER"/>
    <property type="match status" value="1"/>
</dbReference>
<evidence type="ECO:0000256" key="2">
    <source>
        <dbReference type="ARBA" id="ARBA00022450"/>
    </source>
</evidence>
<dbReference type="InterPro" id="IPR014043">
    <property type="entry name" value="Acyl_transferase_dom"/>
</dbReference>
<feature type="region of interest" description="C-terminal hotdog fold" evidence="8">
    <location>
        <begin position="615"/>
        <end position="754"/>
    </location>
</feature>
<dbReference type="SMART" id="SM00825">
    <property type="entry name" value="PKS_KS"/>
    <property type="match status" value="1"/>
</dbReference>
<evidence type="ECO:0000256" key="7">
    <source>
        <dbReference type="ARBA" id="ARBA00023315"/>
    </source>
</evidence>
<dbReference type="PROSITE" id="PS00012">
    <property type="entry name" value="PHOSPHOPANTETHEINE"/>
    <property type="match status" value="1"/>
</dbReference>
<dbReference type="SMART" id="SM01294">
    <property type="entry name" value="PKS_PP_betabranch"/>
    <property type="match status" value="1"/>
</dbReference>
<keyword evidence="5" id="KW-0045">Antibiotic biosynthesis</keyword>
<evidence type="ECO:0000256" key="6">
    <source>
        <dbReference type="ARBA" id="ARBA00023268"/>
    </source>
</evidence>
<dbReference type="Pfam" id="PF00698">
    <property type="entry name" value="Acyl_transf_1"/>
    <property type="match status" value="1"/>
</dbReference>
<keyword evidence="6" id="KW-0511">Multifunctional enzyme</keyword>
<dbReference type="EMBL" id="JBFAEG010000084">
    <property type="protein sequence ID" value="MEU5714139.1"/>
    <property type="molecule type" value="Genomic_DNA"/>
</dbReference>
<feature type="domain" description="PKS/mFAS DH" evidence="12">
    <location>
        <begin position="480"/>
        <end position="754"/>
    </location>
</feature>
<dbReference type="Gene3D" id="1.10.1200.10">
    <property type="entry name" value="ACP-like"/>
    <property type="match status" value="1"/>
</dbReference>
<dbReference type="InterPro" id="IPR016036">
    <property type="entry name" value="Malonyl_transacylase_ACP-bd"/>
</dbReference>
<evidence type="ECO:0000256" key="4">
    <source>
        <dbReference type="ARBA" id="ARBA00022679"/>
    </source>
</evidence>
<comment type="pathway">
    <text evidence="1">Antibiotic biosynthesis.</text>
</comment>